<reference evidence="1" key="1">
    <citation type="submission" date="2021-03" db="EMBL/GenBank/DDBJ databases">
        <authorList>
            <consortium name="Genoscope - CEA"/>
            <person name="William W."/>
        </authorList>
    </citation>
    <scope>NUCLEOTIDE SEQUENCE</scope>
    <source>
        <strain evidence="1">Doubled-haploid Pahang</strain>
    </source>
</reference>
<evidence type="ECO:0000313" key="2">
    <source>
        <dbReference type="EnsemblPlants" id="Ma07_p01050.1"/>
    </source>
</evidence>
<keyword evidence="3" id="KW-1185">Reference proteome</keyword>
<dbReference type="AlphaFoldDB" id="A0A804JQU4"/>
<organism evidence="2 3">
    <name type="scientific">Musa acuminata subsp. malaccensis</name>
    <name type="common">Wild banana</name>
    <name type="synonym">Musa malaccensis</name>
    <dbReference type="NCBI Taxonomy" id="214687"/>
    <lineage>
        <taxon>Eukaryota</taxon>
        <taxon>Viridiplantae</taxon>
        <taxon>Streptophyta</taxon>
        <taxon>Embryophyta</taxon>
        <taxon>Tracheophyta</taxon>
        <taxon>Spermatophyta</taxon>
        <taxon>Magnoliopsida</taxon>
        <taxon>Liliopsida</taxon>
        <taxon>Zingiberales</taxon>
        <taxon>Musaceae</taxon>
        <taxon>Musa</taxon>
    </lineage>
</organism>
<evidence type="ECO:0000313" key="1">
    <source>
        <dbReference type="EMBL" id="CAG1855269.1"/>
    </source>
</evidence>
<reference evidence="2" key="2">
    <citation type="submission" date="2021-05" db="UniProtKB">
        <authorList>
            <consortium name="EnsemblPlants"/>
        </authorList>
    </citation>
    <scope>IDENTIFICATION</scope>
    <source>
        <strain evidence="2">subsp. malaccensis</strain>
    </source>
</reference>
<accession>A0A804JQU4</accession>
<sequence>MIHLRVQFIDVFRLVAYQTLYPWSFFQPSLCIVICLQQKSHIHQRNCRLSS</sequence>
<gene>
    <name evidence="1" type="ORF">GSMUA_53690.1</name>
</gene>
<dbReference type="Gramene" id="Ma07_t01050.1">
    <property type="protein sequence ID" value="Ma07_p01050.1"/>
    <property type="gene ID" value="Ma07_g01050"/>
</dbReference>
<dbReference type="EnsemblPlants" id="Ma07_t01050.1">
    <property type="protein sequence ID" value="Ma07_p01050.1"/>
    <property type="gene ID" value="Ma07_g01050"/>
</dbReference>
<name>A0A804JQU4_MUSAM</name>
<dbReference type="Proteomes" id="UP000012960">
    <property type="component" value="Unplaced"/>
</dbReference>
<protein>
    <submittedName>
        <fullName evidence="1">(wild Malaysian banana) hypothetical protein</fullName>
    </submittedName>
</protein>
<dbReference type="InParanoid" id="A0A804JQU4"/>
<evidence type="ECO:0000313" key="3">
    <source>
        <dbReference type="Proteomes" id="UP000012960"/>
    </source>
</evidence>
<proteinExistence type="predicted"/>
<dbReference type="EMBL" id="HG996473">
    <property type="protein sequence ID" value="CAG1855269.1"/>
    <property type="molecule type" value="Genomic_DNA"/>
</dbReference>